<gene>
    <name evidence="9" type="ORF">JOF53_005517</name>
</gene>
<dbReference type="Proteomes" id="UP001519363">
    <property type="component" value="Unassembled WGS sequence"/>
</dbReference>
<feature type="domain" description="Major facilitator superfamily (MFS) profile" evidence="8">
    <location>
        <begin position="18"/>
        <end position="399"/>
    </location>
</feature>
<evidence type="ECO:0000256" key="1">
    <source>
        <dbReference type="ARBA" id="ARBA00004651"/>
    </source>
</evidence>
<reference evidence="9 10" key="1">
    <citation type="submission" date="2021-03" db="EMBL/GenBank/DDBJ databases">
        <title>Sequencing the genomes of 1000 actinobacteria strains.</title>
        <authorList>
            <person name="Klenk H.-P."/>
        </authorList>
    </citation>
    <scope>NUCLEOTIDE SEQUENCE [LARGE SCALE GENOMIC DNA]</scope>
    <source>
        <strain evidence="9 10">DSM 44580</strain>
    </source>
</reference>
<dbReference type="SUPFAM" id="SSF103473">
    <property type="entry name" value="MFS general substrate transporter"/>
    <property type="match status" value="1"/>
</dbReference>
<evidence type="ECO:0000313" key="9">
    <source>
        <dbReference type="EMBL" id="MBP2476645.1"/>
    </source>
</evidence>
<evidence type="ECO:0000256" key="5">
    <source>
        <dbReference type="ARBA" id="ARBA00023136"/>
    </source>
</evidence>
<dbReference type="InterPro" id="IPR001958">
    <property type="entry name" value="Tet-R_TetA/multi-R_MdtG-like"/>
</dbReference>
<dbReference type="InterPro" id="IPR036259">
    <property type="entry name" value="MFS_trans_sf"/>
</dbReference>
<feature type="transmembrane region" description="Helical" evidence="7">
    <location>
        <begin position="255"/>
        <end position="274"/>
    </location>
</feature>
<evidence type="ECO:0000256" key="4">
    <source>
        <dbReference type="ARBA" id="ARBA00022989"/>
    </source>
</evidence>
<dbReference type="CDD" id="cd17325">
    <property type="entry name" value="MFS_MdtG_SLC18_like"/>
    <property type="match status" value="1"/>
</dbReference>
<feature type="transmembrane region" description="Helical" evidence="7">
    <location>
        <begin position="109"/>
        <end position="131"/>
    </location>
</feature>
<dbReference type="EMBL" id="JAGIOO010000001">
    <property type="protein sequence ID" value="MBP2476645.1"/>
    <property type="molecule type" value="Genomic_DNA"/>
</dbReference>
<feature type="transmembrane region" description="Helical" evidence="7">
    <location>
        <begin position="286"/>
        <end position="303"/>
    </location>
</feature>
<dbReference type="PANTHER" id="PTHR43124">
    <property type="entry name" value="PURINE EFFLUX PUMP PBUE"/>
    <property type="match status" value="1"/>
</dbReference>
<feature type="transmembrane region" description="Helical" evidence="7">
    <location>
        <begin position="219"/>
        <end position="249"/>
    </location>
</feature>
<keyword evidence="5 7" id="KW-0472">Membrane</keyword>
<evidence type="ECO:0000256" key="2">
    <source>
        <dbReference type="ARBA" id="ARBA00022475"/>
    </source>
</evidence>
<feature type="region of interest" description="Disordered" evidence="6">
    <location>
        <begin position="421"/>
        <end position="444"/>
    </location>
</feature>
<keyword evidence="2" id="KW-1003">Cell membrane</keyword>
<feature type="transmembrane region" description="Helical" evidence="7">
    <location>
        <begin position="309"/>
        <end position="325"/>
    </location>
</feature>
<dbReference type="InterPro" id="IPR005828">
    <property type="entry name" value="MFS_sugar_transport-like"/>
</dbReference>
<comment type="caution">
    <text evidence="9">The sequence shown here is derived from an EMBL/GenBank/DDBJ whole genome shotgun (WGS) entry which is preliminary data.</text>
</comment>
<dbReference type="PRINTS" id="PR01035">
    <property type="entry name" value="TCRTETA"/>
</dbReference>
<feature type="transmembrane region" description="Helical" evidence="7">
    <location>
        <begin position="173"/>
        <end position="191"/>
    </location>
</feature>
<accession>A0ABS5AJ98</accession>
<dbReference type="PROSITE" id="PS50850">
    <property type="entry name" value="MFS"/>
    <property type="match status" value="1"/>
</dbReference>
<sequence>MRSAERSQGAPAQRLPAEVWVLVAVSFVIAVGFGILAPALPTFAASFNVGVTAASFVISAFAIMRLAFAPASGAFVNKFGERPVYITGILIVALSTGACAFAESYWQLLLFRALGGTGSTMFTVSAVALLVRLSPPHLRGRASGLWGTGFLLGNIAGPIVGGLLVGVSLRLPFIGYAVALVLAALVAWWFLRRSELADRAKGDDGPTATLREALRHRTYLASLASNFATGWTVFGVRTSLVPLFVAVVLLENPAMAGWAMTAFAVGNAAMLMLAGSLADKRGRKPPVLVGLLISGLATIWLGFTDSVPLFLLASVVGGIGAGLLNPPTNAAVADVIGTKGKGGPVLAAFQMTADIGAIIGPLLAGVIAEYVSFTAAFALTGLLSVLAALVWVFAPETLPSKVDPSAEAEEEVAATVAAECGHLDEGPELPTGERVAGKPRQPEA</sequence>
<dbReference type="InterPro" id="IPR050189">
    <property type="entry name" value="MFS_Efflux_Transporters"/>
</dbReference>
<dbReference type="InterPro" id="IPR011701">
    <property type="entry name" value="MFS"/>
</dbReference>
<evidence type="ECO:0000259" key="8">
    <source>
        <dbReference type="PROSITE" id="PS50850"/>
    </source>
</evidence>
<feature type="transmembrane region" description="Helical" evidence="7">
    <location>
        <begin position="345"/>
        <end position="367"/>
    </location>
</feature>
<evidence type="ECO:0000256" key="3">
    <source>
        <dbReference type="ARBA" id="ARBA00022692"/>
    </source>
</evidence>
<dbReference type="Pfam" id="PF07690">
    <property type="entry name" value="MFS_1"/>
    <property type="match status" value="1"/>
</dbReference>
<comment type="subcellular location">
    <subcellularLocation>
        <location evidence="1">Cell membrane</location>
        <topology evidence="1">Multi-pass membrane protein</topology>
    </subcellularLocation>
</comment>
<keyword evidence="4 7" id="KW-1133">Transmembrane helix</keyword>
<evidence type="ECO:0000256" key="7">
    <source>
        <dbReference type="SAM" id="Phobius"/>
    </source>
</evidence>
<dbReference type="Gene3D" id="1.20.1250.20">
    <property type="entry name" value="MFS general substrate transporter like domains"/>
    <property type="match status" value="1"/>
</dbReference>
<keyword evidence="3 7" id="KW-0812">Transmembrane</keyword>
<dbReference type="InterPro" id="IPR020846">
    <property type="entry name" value="MFS_dom"/>
</dbReference>
<name>A0ABS5AJ98_9PSEU</name>
<evidence type="ECO:0000256" key="6">
    <source>
        <dbReference type="SAM" id="MobiDB-lite"/>
    </source>
</evidence>
<feature type="transmembrane region" description="Helical" evidence="7">
    <location>
        <begin position="143"/>
        <end position="167"/>
    </location>
</feature>
<keyword evidence="10" id="KW-1185">Reference proteome</keyword>
<evidence type="ECO:0000313" key="10">
    <source>
        <dbReference type="Proteomes" id="UP001519363"/>
    </source>
</evidence>
<organism evidence="9 10">
    <name type="scientific">Crossiella equi</name>
    <dbReference type="NCBI Taxonomy" id="130796"/>
    <lineage>
        <taxon>Bacteria</taxon>
        <taxon>Bacillati</taxon>
        <taxon>Actinomycetota</taxon>
        <taxon>Actinomycetes</taxon>
        <taxon>Pseudonocardiales</taxon>
        <taxon>Pseudonocardiaceae</taxon>
        <taxon>Crossiella</taxon>
    </lineage>
</organism>
<dbReference type="RefSeq" id="WP_249044428.1">
    <property type="nucleotide sequence ID" value="NZ_JAGIOO010000001.1"/>
</dbReference>
<feature type="transmembrane region" description="Helical" evidence="7">
    <location>
        <begin position="84"/>
        <end position="103"/>
    </location>
</feature>
<proteinExistence type="predicted"/>
<protein>
    <submittedName>
        <fullName evidence="9">MFS family permease</fullName>
    </submittedName>
</protein>
<dbReference type="PANTHER" id="PTHR43124:SF3">
    <property type="entry name" value="CHLORAMPHENICOL EFFLUX PUMP RV0191"/>
    <property type="match status" value="1"/>
</dbReference>
<feature type="transmembrane region" description="Helical" evidence="7">
    <location>
        <begin position="20"/>
        <end position="37"/>
    </location>
</feature>
<dbReference type="Pfam" id="PF00083">
    <property type="entry name" value="Sugar_tr"/>
    <property type="match status" value="1"/>
</dbReference>
<dbReference type="Gene3D" id="1.20.1720.10">
    <property type="entry name" value="Multidrug resistance protein D"/>
    <property type="match status" value="1"/>
</dbReference>
<feature type="transmembrane region" description="Helical" evidence="7">
    <location>
        <begin position="373"/>
        <end position="394"/>
    </location>
</feature>